<evidence type="ECO:0000256" key="12">
    <source>
        <dbReference type="ARBA" id="ARBA00023122"/>
    </source>
</evidence>
<proteinExistence type="inferred from homology"/>
<evidence type="ECO:0000256" key="3">
    <source>
        <dbReference type="ARBA" id="ARBA00022475"/>
    </source>
</evidence>
<keyword evidence="9 14" id="KW-0862">Zinc</keyword>
<comment type="cofactor">
    <cofactor evidence="14">
        <name>Zn(2+)</name>
        <dbReference type="ChEBI" id="CHEBI:29105"/>
    </cofactor>
    <text evidence="14">Binds 1 zinc ion per subunit.</text>
</comment>
<evidence type="ECO:0000256" key="1">
    <source>
        <dbReference type="ARBA" id="ARBA00004651"/>
    </source>
</evidence>
<evidence type="ECO:0000256" key="13">
    <source>
        <dbReference type="ARBA" id="ARBA00023136"/>
    </source>
</evidence>
<evidence type="ECO:0000259" key="16">
    <source>
        <dbReference type="PROSITE" id="PS51371"/>
    </source>
</evidence>
<evidence type="ECO:0000313" key="18">
    <source>
        <dbReference type="Proteomes" id="UP001202281"/>
    </source>
</evidence>
<dbReference type="GO" id="GO:0006508">
    <property type="term" value="P:proteolysis"/>
    <property type="evidence" value="ECO:0007669"/>
    <property type="project" value="UniProtKB-KW"/>
</dbReference>
<evidence type="ECO:0000256" key="9">
    <source>
        <dbReference type="ARBA" id="ARBA00022833"/>
    </source>
</evidence>
<keyword evidence="6 14" id="KW-0479">Metal-binding</keyword>
<dbReference type="PROSITE" id="PS51371">
    <property type="entry name" value="CBS"/>
    <property type="match status" value="1"/>
</dbReference>
<name>A0ABT0BMH9_9SPHN</name>
<feature type="transmembrane region" description="Helical" evidence="14">
    <location>
        <begin position="208"/>
        <end position="234"/>
    </location>
</feature>
<feature type="domain" description="CBS" evidence="16">
    <location>
        <begin position="256"/>
        <end position="313"/>
    </location>
</feature>
<evidence type="ECO:0000256" key="10">
    <source>
        <dbReference type="ARBA" id="ARBA00022989"/>
    </source>
</evidence>
<evidence type="ECO:0000256" key="8">
    <source>
        <dbReference type="ARBA" id="ARBA00022801"/>
    </source>
</evidence>
<feature type="transmembrane region" description="Helical" evidence="14">
    <location>
        <begin position="157"/>
        <end position="175"/>
    </location>
</feature>
<dbReference type="EMBL" id="JALHLG010000005">
    <property type="protein sequence ID" value="MCJ2186253.1"/>
    <property type="molecule type" value="Genomic_DNA"/>
</dbReference>
<keyword evidence="11 14" id="KW-0482">Metalloprotease</keyword>
<dbReference type="PANTHER" id="PTHR39188:SF3">
    <property type="entry name" value="STAGE IV SPORULATION PROTEIN FB"/>
    <property type="match status" value="1"/>
</dbReference>
<evidence type="ECO:0000256" key="7">
    <source>
        <dbReference type="ARBA" id="ARBA00022737"/>
    </source>
</evidence>
<evidence type="ECO:0000256" key="4">
    <source>
        <dbReference type="ARBA" id="ARBA00022670"/>
    </source>
</evidence>
<evidence type="ECO:0000256" key="15">
    <source>
        <dbReference type="PROSITE-ProRule" id="PRU00703"/>
    </source>
</evidence>
<dbReference type="GO" id="GO:0008233">
    <property type="term" value="F:peptidase activity"/>
    <property type="evidence" value="ECO:0007669"/>
    <property type="project" value="UniProtKB-KW"/>
</dbReference>
<evidence type="ECO:0000256" key="11">
    <source>
        <dbReference type="ARBA" id="ARBA00023049"/>
    </source>
</evidence>
<feature type="transmembrane region" description="Helical" evidence="14">
    <location>
        <begin position="58"/>
        <end position="76"/>
    </location>
</feature>
<sequence length="389" mass="41305">MDKTGQPNTMSHTASAMGRRWSFSIGTVKGTAVRIHATFLLLLAWAGLSGWLSAGPAAALHIVTLLVLVFVCVVLHEFGHIFAARRFGVRTPEVVLLPIGGVSRLERIPDEPRAEFVIAIAGPLVTLAIALVLLMVLGRMPTVEEIQQGQGWHGLMAQLAYVNIALFLFNLIPAFPMDGGRVLRAGLATWLGHTQGTRVAAGIGQACAVFLGLMGLLSGNIILVLVAVFVYFAAGSENGIVALRDITAGKPARDSMIDNFVRLHATDPVAAAASALIHSDQREFPVVNREGCLAGFLSRDGIIRALAGPGQDTAIAEVMQEIPQVSQWTRMDEIVPMLTGGAAAVGVADDDGRCLGYITWENLMEELMISRALRGRPSPGSTAPAKTGH</sequence>
<keyword evidence="10 14" id="KW-1133">Transmembrane helix</keyword>
<keyword evidence="7" id="KW-0677">Repeat</keyword>
<keyword evidence="8 14" id="KW-0378">Hydrolase</keyword>
<comment type="caution">
    <text evidence="17">The sequence shown here is derived from an EMBL/GenBank/DDBJ whole genome shotgun (WGS) entry which is preliminary data.</text>
</comment>
<feature type="transmembrane region" description="Helical" evidence="14">
    <location>
        <begin position="116"/>
        <end position="137"/>
    </location>
</feature>
<evidence type="ECO:0000256" key="2">
    <source>
        <dbReference type="ARBA" id="ARBA00007931"/>
    </source>
</evidence>
<accession>A0ABT0BMH9</accession>
<gene>
    <name evidence="17" type="ORF">MTR66_05415</name>
</gene>
<comment type="subcellular location">
    <subcellularLocation>
        <location evidence="1 14">Cell membrane</location>
        <topology evidence="1 14">Multi-pass membrane protein</topology>
    </subcellularLocation>
</comment>
<organism evidence="17 18">
    <name type="scientific">Novosphingobium beihaiensis</name>
    <dbReference type="NCBI Taxonomy" id="2930389"/>
    <lineage>
        <taxon>Bacteria</taxon>
        <taxon>Pseudomonadati</taxon>
        <taxon>Pseudomonadota</taxon>
        <taxon>Alphaproteobacteria</taxon>
        <taxon>Sphingomonadales</taxon>
        <taxon>Sphingomonadaceae</taxon>
        <taxon>Novosphingobium</taxon>
    </lineage>
</organism>
<protein>
    <recommendedName>
        <fullName evidence="14">Zinc metalloprotease</fullName>
    </recommendedName>
</protein>
<dbReference type="InterPro" id="IPR016483">
    <property type="entry name" value="UCP006404_Pept_M50_CBS"/>
</dbReference>
<dbReference type="RefSeq" id="WP_243918532.1">
    <property type="nucleotide sequence ID" value="NZ_JALHLG010000005.1"/>
</dbReference>
<keyword evidence="13 14" id="KW-0472">Membrane</keyword>
<dbReference type="Proteomes" id="UP001202281">
    <property type="component" value="Unassembled WGS sequence"/>
</dbReference>
<keyword evidence="12 15" id="KW-0129">CBS domain</keyword>
<dbReference type="Pfam" id="PF02163">
    <property type="entry name" value="Peptidase_M50"/>
    <property type="match status" value="2"/>
</dbReference>
<evidence type="ECO:0000256" key="5">
    <source>
        <dbReference type="ARBA" id="ARBA00022692"/>
    </source>
</evidence>
<reference evidence="17 18" key="1">
    <citation type="submission" date="2022-04" db="EMBL/GenBank/DDBJ databases">
        <title>Identification of a novel bacterium isolated from mangrove sediments.</title>
        <authorList>
            <person name="Pan X."/>
        </authorList>
    </citation>
    <scope>NUCLEOTIDE SEQUENCE [LARGE SCALE GENOMIC DNA]</scope>
    <source>
        <strain evidence="17 18">B2638</strain>
    </source>
</reference>
<keyword evidence="18" id="KW-1185">Reference proteome</keyword>
<dbReference type="CDD" id="cd06164">
    <property type="entry name" value="S2P-M50_SpoIVFB_CBS"/>
    <property type="match status" value="1"/>
</dbReference>
<keyword evidence="5 14" id="KW-0812">Transmembrane</keyword>
<dbReference type="InterPro" id="IPR008915">
    <property type="entry name" value="Peptidase_M50"/>
</dbReference>
<comment type="similarity">
    <text evidence="2 14">Belongs to the peptidase M50B family.</text>
</comment>
<dbReference type="PIRSF" id="PIRSF006404">
    <property type="entry name" value="UCP006404_Pept_M50_CBS"/>
    <property type="match status" value="1"/>
</dbReference>
<dbReference type="Gene3D" id="3.10.580.10">
    <property type="entry name" value="CBS-domain"/>
    <property type="match status" value="1"/>
</dbReference>
<dbReference type="SUPFAM" id="SSF54631">
    <property type="entry name" value="CBS-domain pair"/>
    <property type="match status" value="1"/>
</dbReference>
<dbReference type="PANTHER" id="PTHR39188">
    <property type="entry name" value="MEMBRANE-ASSOCIATED ZINC METALLOPROTEASE M50B"/>
    <property type="match status" value="1"/>
</dbReference>
<keyword evidence="4 14" id="KW-0645">Protease</keyword>
<dbReference type="InterPro" id="IPR000644">
    <property type="entry name" value="CBS_dom"/>
</dbReference>
<evidence type="ECO:0000256" key="14">
    <source>
        <dbReference type="PIRNR" id="PIRNR006404"/>
    </source>
</evidence>
<evidence type="ECO:0000256" key="6">
    <source>
        <dbReference type="ARBA" id="ARBA00022723"/>
    </source>
</evidence>
<evidence type="ECO:0000313" key="17">
    <source>
        <dbReference type="EMBL" id="MCJ2186253.1"/>
    </source>
</evidence>
<keyword evidence="3 14" id="KW-1003">Cell membrane</keyword>
<dbReference type="Pfam" id="PF00571">
    <property type="entry name" value="CBS"/>
    <property type="match status" value="1"/>
</dbReference>
<dbReference type="InterPro" id="IPR046342">
    <property type="entry name" value="CBS_dom_sf"/>
</dbReference>
<feature type="transmembrane region" description="Helical" evidence="14">
    <location>
        <begin position="21"/>
        <end position="46"/>
    </location>
</feature>